<comment type="caution">
    <text evidence="1">The sequence shown here is derived from an EMBL/GenBank/DDBJ whole genome shotgun (WGS) entry which is preliminary data.</text>
</comment>
<sequence length="24" mass="2833">MFNKHLKSTQQVSNYLLTDSLVCY</sequence>
<organism evidence="1 2">
    <name type="scientific">Larinioides sclopetarius</name>
    <dbReference type="NCBI Taxonomy" id="280406"/>
    <lineage>
        <taxon>Eukaryota</taxon>
        <taxon>Metazoa</taxon>
        <taxon>Ecdysozoa</taxon>
        <taxon>Arthropoda</taxon>
        <taxon>Chelicerata</taxon>
        <taxon>Arachnida</taxon>
        <taxon>Araneae</taxon>
        <taxon>Araneomorphae</taxon>
        <taxon>Entelegynae</taxon>
        <taxon>Araneoidea</taxon>
        <taxon>Araneidae</taxon>
        <taxon>Larinioides</taxon>
    </lineage>
</organism>
<dbReference type="Proteomes" id="UP001497382">
    <property type="component" value="Unassembled WGS sequence"/>
</dbReference>
<evidence type="ECO:0000313" key="1">
    <source>
        <dbReference type="EMBL" id="CAL1263757.1"/>
    </source>
</evidence>
<evidence type="ECO:0000313" key="2">
    <source>
        <dbReference type="Proteomes" id="UP001497382"/>
    </source>
</evidence>
<dbReference type="EMBL" id="CAXIEN010000010">
    <property type="protein sequence ID" value="CAL1263757.1"/>
    <property type="molecule type" value="Genomic_DNA"/>
</dbReference>
<name>A0AAV1YY30_9ARAC</name>
<protein>
    <submittedName>
        <fullName evidence="1">Uncharacterized protein</fullName>
    </submittedName>
</protein>
<proteinExistence type="predicted"/>
<dbReference type="AlphaFoldDB" id="A0AAV1YY30"/>
<keyword evidence="2" id="KW-1185">Reference proteome</keyword>
<reference evidence="1 2" key="1">
    <citation type="submission" date="2024-04" db="EMBL/GenBank/DDBJ databases">
        <authorList>
            <person name="Rising A."/>
            <person name="Reimegard J."/>
            <person name="Sonavane S."/>
            <person name="Akerstrom W."/>
            <person name="Nylinder S."/>
            <person name="Hedman E."/>
            <person name="Kallberg Y."/>
        </authorList>
    </citation>
    <scope>NUCLEOTIDE SEQUENCE [LARGE SCALE GENOMIC DNA]</scope>
</reference>
<accession>A0AAV1YY30</accession>
<gene>
    <name evidence="1" type="ORF">LARSCL_LOCUS1652</name>
</gene>